<reference evidence="3 4" key="1">
    <citation type="submission" date="2016-09" db="EMBL/GenBank/DDBJ databases">
        <title>Rhizobium sp. nov., a novel species isolated from the rice rhizosphere.</title>
        <authorList>
            <person name="Zhao J."/>
            <person name="Zhang X."/>
        </authorList>
    </citation>
    <scope>NUCLEOTIDE SEQUENCE [LARGE SCALE GENOMIC DNA]</scope>
    <source>
        <strain evidence="3 4">1.7048</strain>
    </source>
</reference>
<comment type="caution">
    <text evidence="3">The sequence shown here is derived from an EMBL/GenBank/DDBJ whole genome shotgun (WGS) entry which is preliminary data.</text>
</comment>
<gene>
    <name evidence="3" type="ORF">BJF93_15100</name>
</gene>
<feature type="region of interest" description="Disordered" evidence="1">
    <location>
        <begin position="122"/>
        <end position="143"/>
    </location>
</feature>
<accession>A0A1Q9AXY2</accession>
<sequence>MKMRSLKSLSTSAGPSRPWNPTVFAEGSRHEPSFCTEKINHAYEQTLPQSPASIEPSSTVRKKDGALLLAAQGCGNLEGKRWLEVEPFLDWSVLMARRPLFIILILAAVVIVAMLAMRSPGNMNRDSSADQTQPSPHAIQQSQ</sequence>
<protein>
    <submittedName>
        <fullName evidence="3">Uncharacterized protein</fullName>
    </submittedName>
</protein>
<evidence type="ECO:0000313" key="4">
    <source>
        <dbReference type="Proteomes" id="UP000186364"/>
    </source>
</evidence>
<feature type="region of interest" description="Disordered" evidence="1">
    <location>
        <begin position="1"/>
        <end position="21"/>
    </location>
</feature>
<keyword evidence="2" id="KW-0472">Membrane</keyword>
<evidence type="ECO:0000256" key="2">
    <source>
        <dbReference type="SAM" id="Phobius"/>
    </source>
</evidence>
<name>A0A1Q9AXY2_9HYPH</name>
<evidence type="ECO:0000313" key="3">
    <source>
        <dbReference type="EMBL" id="OLP60285.1"/>
    </source>
</evidence>
<dbReference type="Proteomes" id="UP000186364">
    <property type="component" value="Unassembled WGS sequence"/>
</dbReference>
<proteinExistence type="predicted"/>
<dbReference type="RefSeq" id="WP_075627302.1">
    <property type="nucleotide sequence ID" value="NZ_FOAM01000001.1"/>
</dbReference>
<keyword evidence="4" id="KW-1185">Reference proteome</keyword>
<dbReference type="AlphaFoldDB" id="A0A1Q9AXY2"/>
<dbReference type="EMBL" id="MKIP01000037">
    <property type="protein sequence ID" value="OLP60285.1"/>
    <property type="molecule type" value="Genomic_DNA"/>
</dbReference>
<keyword evidence="2" id="KW-1133">Transmembrane helix</keyword>
<keyword evidence="2" id="KW-0812">Transmembrane</keyword>
<organism evidence="3 4">
    <name type="scientific">Xaviernesmea oryzae</name>
    <dbReference type="NCBI Taxonomy" id="464029"/>
    <lineage>
        <taxon>Bacteria</taxon>
        <taxon>Pseudomonadati</taxon>
        <taxon>Pseudomonadota</taxon>
        <taxon>Alphaproteobacteria</taxon>
        <taxon>Hyphomicrobiales</taxon>
        <taxon>Rhizobiaceae</taxon>
        <taxon>Rhizobium/Agrobacterium group</taxon>
        <taxon>Xaviernesmea</taxon>
    </lineage>
</organism>
<feature type="transmembrane region" description="Helical" evidence="2">
    <location>
        <begin position="100"/>
        <end position="117"/>
    </location>
</feature>
<evidence type="ECO:0000256" key="1">
    <source>
        <dbReference type="SAM" id="MobiDB-lite"/>
    </source>
</evidence>